<evidence type="ECO:0000313" key="10">
    <source>
        <dbReference type="Proteomes" id="UP000186309"/>
    </source>
</evidence>
<comment type="subcellular location">
    <subcellularLocation>
        <location evidence="1">Cell membrane</location>
        <topology evidence="1">Multi-pass membrane protein</topology>
    </subcellularLocation>
</comment>
<dbReference type="Proteomes" id="UP000186309">
    <property type="component" value="Chromosome"/>
</dbReference>
<reference evidence="10" key="1">
    <citation type="submission" date="2016-12" db="EMBL/GenBank/DDBJ databases">
        <title>Comparative genomics of four Isosphaeraceae planctomycetes: a common pool of plasmids and glycoside hydrolase genes.</title>
        <authorList>
            <person name="Ivanova A."/>
        </authorList>
    </citation>
    <scope>NUCLEOTIDE SEQUENCE [LARGE SCALE GENOMIC DNA]</scope>
    <source>
        <strain evidence="10">PX4</strain>
    </source>
</reference>
<dbReference type="STRING" id="1387353.BSF38_04503"/>
<name>A0A1U7CVH6_9BACT</name>
<protein>
    <submittedName>
        <fullName evidence="9">ABC transporter permease YtrF</fullName>
    </submittedName>
</protein>
<evidence type="ECO:0000256" key="1">
    <source>
        <dbReference type="ARBA" id="ARBA00004651"/>
    </source>
</evidence>
<dbReference type="Pfam" id="PF12704">
    <property type="entry name" value="MacB_PCD"/>
    <property type="match status" value="1"/>
</dbReference>
<evidence type="ECO:0000259" key="7">
    <source>
        <dbReference type="Pfam" id="PF02687"/>
    </source>
</evidence>
<dbReference type="Pfam" id="PF02687">
    <property type="entry name" value="FtsX"/>
    <property type="match status" value="1"/>
</dbReference>
<accession>A0A1U7CVH6</accession>
<feature type="transmembrane region" description="Helical" evidence="6">
    <location>
        <begin position="20"/>
        <end position="41"/>
    </location>
</feature>
<feature type="transmembrane region" description="Helical" evidence="6">
    <location>
        <begin position="312"/>
        <end position="336"/>
    </location>
</feature>
<dbReference type="InterPro" id="IPR025857">
    <property type="entry name" value="MacB_PCD"/>
</dbReference>
<feature type="domain" description="MacB-like periplasmic core" evidence="8">
    <location>
        <begin position="18"/>
        <end position="229"/>
    </location>
</feature>
<feature type="transmembrane region" description="Helical" evidence="6">
    <location>
        <begin position="271"/>
        <end position="291"/>
    </location>
</feature>
<dbReference type="AlphaFoldDB" id="A0A1U7CVH6"/>
<feature type="domain" description="ABC3 transporter permease C-terminal" evidence="7">
    <location>
        <begin position="276"/>
        <end position="390"/>
    </location>
</feature>
<evidence type="ECO:0000259" key="8">
    <source>
        <dbReference type="Pfam" id="PF12704"/>
    </source>
</evidence>
<evidence type="ECO:0000313" key="9">
    <source>
        <dbReference type="EMBL" id="APW62947.1"/>
    </source>
</evidence>
<evidence type="ECO:0000256" key="2">
    <source>
        <dbReference type="ARBA" id="ARBA00022475"/>
    </source>
</evidence>
<evidence type="ECO:0000256" key="4">
    <source>
        <dbReference type="ARBA" id="ARBA00022989"/>
    </source>
</evidence>
<keyword evidence="5 6" id="KW-0472">Membrane</keyword>
<dbReference type="InterPro" id="IPR051125">
    <property type="entry name" value="ABC-4/HrtB_transporter"/>
</dbReference>
<keyword evidence="10" id="KW-1185">Reference proteome</keyword>
<dbReference type="RefSeq" id="WP_076349371.1">
    <property type="nucleotide sequence ID" value="NZ_CP019082.1"/>
</dbReference>
<dbReference type="PANTHER" id="PTHR43738:SF3">
    <property type="entry name" value="ABC TRANSPORTER PERMEASE"/>
    <property type="match status" value="1"/>
</dbReference>
<keyword evidence="2" id="KW-1003">Cell membrane</keyword>
<dbReference type="EMBL" id="CP019082">
    <property type="protein sequence ID" value="APW62947.1"/>
    <property type="molecule type" value="Genomic_DNA"/>
</dbReference>
<dbReference type="KEGG" id="pbor:BSF38_04503"/>
<dbReference type="GO" id="GO:0005886">
    <property type="term" value="C:plasma membrane"/>
    <property type="evidence" value="ECO:0007669"/>
    <property type="project" value="UniProtKB-SubCell"/>
</dbReference>
<organism evidence="9 10">
    <name type="scientific">Paludisphaera borealis</name>
    <dbReference type="NCBI Taxonomy" id="1387353"/>
    <lineage>
        <taxon>Bacteria</taxon>
        <taxon>Pseudomonadati</taxon>
        <taxon>Planctomycetota</taxon>
        <taxon>Planctomycetia</taxon>
        <taxon>Isosphaerales</taxon>
        <taxon>Isosphaeraceae</taxon>
        <taxon>Paludisphaera</taxon>
    </lineage>
</organism>
<proteinExistence type="predicted"/>
<evidence type="ECO:0000256" key="5">
    <source>
        <dbReference type="ARBA" id="ARBA00023136"/>
    </source>
</evidence>
<dbReference type="OrthoDB" id="9775474at2"/>
<evidence type="ECO:0000256" key="3">
    <source>
        <dbReference type="ARBA" id="ARBA00022692"/>
    </source>
</evidence>
<keyword evidence="4 6" id="KW-1133">Transmembrane helix</keyword>
<evidence type="ECO:0000256" key="6">
    <source>
        <dbReference type="SAM" id="Phobius"/>
    </source>
</evidence>
<gene>
    <name evidence="9" type="primary">ytrF_2</name>
    <name evidence="9" type="ORF">BSF38_04503</name>
</gene>
<dbReference type="InterPro" id="IPR003838">
    <property type="entry name" value="ABC3_permease_C"/>
</dbReference>
<sequence length="399" mass="43435">MKYLTYILRNARRNPVRTGLTIASTSICLFLMMILLSFFAMNTEATSSTRIFNRIVTMNANGFAGMLPVSRVRQIAAMEGVVGATPFQWYGGKYHDEVMPFAQFGVDADSVFTILDEYAVPADQLADFKANKDGAIIGRKLATDRNLKVGDPLPLKGDIYPVDLDLTVRGIYNGDTNRDLRMCLFHYEYLDEALKKTTMSGSGGSLATASSQRSGNAGSIFIKCKSADVTTSLCKKIDEEYRNTEFPTRTQTEEAFGLMFAEMLGDLKNTIYWIGAAVVVSLLFVAGNAMAMTMRERTTEVAVLKAIGFTKGLVLFLVLSEAVLVAGLGGAIGSLGCKYFCDFVDVARFSGGFLPFFYIPWNIAILGLAVSLFVGFVSGLIPAFLAANSSVIDGLRKVV</sequence>
<feature type="transmembrane region" description="Helical" evidence="6">
    <location>
        <begin position="356"/>
        <end position="387"/>
    </location>
</feature>
<dbReference type="PANTHER" id="PTHR43738">
    <property type="entry name" value="ABC TRANSPORTER, MEMBRANE PROTEIN"/>
    <property type="match status" value="1"/>
</dbReference>
<keyword evidence="3 6" id="KW-0812">Transmembrane</keyword>